<dbReference type="GO" id="GO:0005615">
    <property type="term" value="C:extracellular space"/>
    <property type="evidence" value="ECO:0007669"/>
    <property type="project" value="TreeGrafter"/>
</dbReference>
<dbReference type="EMBL" id="CAACVG010014642">
    <property type="protein sequence ID" value="VEN63462.1"/>
    <property type="molecule type" value="Genomic_DNA"/>
</dbReference>
<dbReference type="PANTHER" id="PTHR10974">
    <property type="entry name" value="FI08016P-RELATED"/>
    <property type="match status" value="1"/>
</dbReference>
<feature type="region of interest" description="Disordered" evidence="1">
    <location>
        <begin position="257"/>
        <end position="287"/>
    </location>
</feature>
<gene>
    <name evidence="3" type="ORF">CALMAC_LOCUS20275</name>
</gene>
<feature type="domain" description="TPX2 central" evidence="2">
    <location>
        <begin position="226"/>
        <end position="335"/>
    </location>
</feature>
<dbReference type="InterPro" id="IPR017850">
    <property type="entry name" value="Alkaline_phosphatase_core_sf"/>
</dbReference>
<accession>A0A653DTT7</accession>
<dbReference type="Pfam" id="PF12214">
    <property type="entry name" value="TPX2_importin"/>
    <property type="match status" value="1"/>
</dbReference>
<feature type="compositionally biased region" description="Low complexity" evidence="1">
    <location>
        <begin position="335"/>
        <end position="352"/>
    </location>
</feature>
<organism evidence="3 4">
    <name type="scientific">Callosobruchus maculatus</name>
    <name type="common">Southern cowpea weevil</name>
    <name type="synonym">Pulse bruchid</name>
    <dbReference type="NCBI Taxonomy" id="64391"/>
    <lineage>
        <taxon>Eukaryota</taxon>
        <taxon>Metazoa</taxon>
        <taxon>Ecdysozoa</taxon>
        <taxon>Arthropoda</taxon>
        <taxon>Hexapoda</taxon>
        <taxon>Insecta</taxon>
        <taxon>Pterygota</taxon>
        <taxon>Neoptera</taxon>
        <taxon>Endopterygota</taxon>
        <taxon>Coleoptera</taxon>
        <taxon>Polyphaga</taxon>
        <taxon>Cucujiformia</taxon>
        <taxon>Chrysomeloidea</taxon>
        <taxon>Chrysomelidae</taxon>
        <taxon>Bruchinae</taxon>
        <taxon>Bruchini</taxon>
        <taxon>Callosobruchus</taxon>
    </lineage>
</organism>
<evidence type="ECO:0000313" key="4">
    <source>
        <dbReference type="Proteomes" id="UP000410492"/>
    </source>
</evidence>
<dbReference type="AlphaFoldDB" id="A0A653DTT7"/>
<dbReference type="Proteomes" id="UP000410492">
    <property type="component" value="Unassembled WGS sequence"/>
</dbReference>
<dbReference type="InterPro" id="IPR027330">
    <property type="entry name" value="TPX2_central_dom"/>
</dbReference>
<keyword evidence="4" id="KW-1185">Reference proteome</keyword>
<feature type="region of interest" description="Disordered" evidence="1">
    <location>
        <begin position="221"/>
        <end position="243"/>
    </location>
</feature>
<feature type="compositionally biased region" description="Basic and acidic residues" evidence="1">
    <location>
        <begin position="146"/>
        <end position="161"/>
    </location>
</feature>
<dbReference type="SUPFAM" id="SSF53649">
    <property type="entry name" value="Alkaline phosphatase-like"/>
    <property type="match status" value="1"/>
</dbReference>
<proteinExistence type="predicted"/>
<reference evidence="3 4" key="1">
    <citation type="submission" date="2019-01" db="EMBL/GenBank/DDBJ databases">
        <authorList>
            <person name="Sayadi A."/>
        </authorList>
    </citation>
    <scope>NUCLEOTIDE SEQUENCE [LARGE SCALE GENOMIC DNA]</scope>
</reference>
<dbReference type="Pfam" id="PF02995">
    <property type="entry name" value="DUF229"/>
    <property type="match status" value="1"/>
</dbReference>
<dbReference type="PANTHER" id="PTHR10974:SF73">
    <property type="entry name" value="FI21235P1"/>
    <property type="match status" value="1"/>
</dbReference>
<evidence type="ECO:0000259" key="2">
    <source>
        <dbReference type="Pfam" id="PF12214"/>
    </source>
</evidence>
<dbReference type="Gene3D" id="3.40.720.10">
    <property type="entry name" value="Alkaline Phosphatase, subunit A"/>
    <property type="match status" value="1"/>
</dbReference>
<feature type="region of interest" description="Disordered" evidence="1">
    <location>
        <begin position="130"/>
        <end position="173"/>
    </location>
</feature>
<sequence>MTDEFDRIQAPTFYDFTVIRDNSDSYFDEIVDTDPLDETGEFCTISLNIVAQFLCTYVSMENQQILFHKKRIIFIKSVGRNNEEYQKHKNVEHTNGAETAKDPPENAVEIVKEDPLQNAVETFKEDPLENAVESVKHDPQKRKTIKEKEKANSNGKIERTSRSQAKYSTTRRKTVSLDRLQALSKPKYLPNNSGRDYVPMAEMISKIGGHFRESHLSNMWHGGKPKPTNPHTPKLLTTGRSRPVHIESAAEKELKQVEEMQRKSPQEKNPKGRPPSPAFQNKRTEPVPFSFEVRDQMLKRKKEKMIEKVYQEMKKAREFHARPVPKAVLDENKKSSTSSTKSLKSSCESLEGSTGGTGGFRARPATVLKQRPFVPRKPSMEEKFTRPVEFQLNTDKRAAEREEFERRKIDELIKTQASSLACKQPSLPVNSPEIMRFVHTVPKIDCSKSGEDWVKCVGSVCSVQESANIRYGPIKCTFADVMREDDFRNVQGEPKEAVTYTLRKSDVVHVSCSSSTRKWIATLTGIRKDEVVWNGANWDNLPLNALKMDVLMFGFDSLSRNTFIRKLPKSYEYLTEELEGDVLKGYNIVGDGTPQALIPILTGKTELELPDTRKRIKNTQFVNSYPFIWNDYKDAGYVTAFLEDVPELGTFTYRLNGFDEAPTDHYMRPYYLENYKERSRWPKWCTGEMPRHKVMLNVVKNFFAVYKTKPKFLFGFHGELSHDDYNLIGVADDDLMEFLKELNESGALNNSILILMADHGHRFTEIRNTVQGKQEERLPFFSFTFPRWFKEKHADIYENFKNNIDRLTTPFDIHATLKAVLNPSNIGEADLSQRAVSLFSKIPAARSCAHAYIEPHWCACLDWQEIPTTEPIVERLGATLLNTINKFTSDYRQLCEQLSIANVQWVTKMAPNNNLLKFNKNADFDGFVADLSAKMEVKVDMYQMKVMLKPGNSLFEASIRHNLNTDSMQLKLSDISRINMYGRQARCIENDLPQLRKVTNLLNVLNRQLCEQLSIANVQWVTKMALNNNLLKFNKNADFDGFVADLSAKMEVKVDMYQMKVMLKPGNSLFEASIRHNLNTDSMQLKLSDISRINMYGRQARCIENDLPQLRKYCYCRDEL</sequence>
<protein>
    <recommendedName>
        <fullName evidence="2">TPX2 central domain-containing protein</fullName>
    </recommendedName>
</protein>
<name>A0A653DTT7_CALMS</name>
<dbReference type="FunFam" id="3.40.720.10:FF:000017">
    <property type="entry name" value="Predicted protein"/>
    <property type="match status" value="1"/>
</dbReference>
<dbReference type="InterPro" id="IPR004245">
    <property type="entry name" value="DUF229"/>
</dbReference>
<feature type="compositionally biased region" description="Basic and acidic residues" evidence="1">
    <location>
        <begin position="257"/>
        <end position="270"/>
    </location>
</feature>
<evidence type="ECO:0000313" key="3">
    <source>
        <dbReference type="EMBL" id="VEN63462.1"/>
    </source>
</evidence>
<evidence type="ECO:0000256" key="1">
    <source>
        <dbReference type="SAM" id="MobiDB-lite"/>
    </source>
</evidence>
<dbReference type="CDD" id="cd16021">
    <property type="entry name" value="ALP_like"/>
    <property type="match status" value="1"/>
</dbReference>
<feature type="region of interest" description="Disordered" evidence="1">
    <location>
        <begin position="330"/>
        <end position="363"/>
    </location>
</feature>
<dbReference type="OrthoDB" id="413313at2759"/>